<comment type="caution">
    <text evidence="9">The sequence shown here is derived from an EMBL/GenBank/DDBJ whole genome shotgun (WGS) entry which is preliminary data.</text>
</comment>
<feature type="region of interest" description="Disordered" evidence="7">
    <location>
        <begin position="479"/>
        <end position="498"/>
    </location>
</feature>
<evidence type="ECO:0000256" key="3">
    <source>
        <dbReference type="ARBA" id="ARBA00022692"/>
    </source>
</evidence>
<evidence type="ECO:0000256" key="1">
    <source>
        <dbReference type="ARBA" id="ARBA00004141"/>
    </source>
</evidence>
<reference evidence="9 10" key="1">
    <citation type="submission" date="2017-09" db="EMBL/GenBank/DDBJ databases">
        <title>Large-scale bioinformatics analysis of Bacillus genomes uncovers conserved roles of natural products in bacterial physiology.</title>
        <authorList>
            <consortium name="Agbiome Team Llc"/>
            <person name="Bleich R.M."/>
            <person name="Grubbs K.J."/>
            <person name="Santa Maria K.C."/>
            <person name="Allen S.E."/>
            <person name="Farag S."/>
            <person name="Shank E.A."/>
            <person name="Bowers A."/>
        </authorList>
    </citation>
    <scope>NUCLEOTIDE SEQUENCE [LARGE SCALE GENOMIC DNA]</scope>
    <source>
        <strain evidence="9 10">AFS083043</strain>
    </source>
</reference>
<proteinExistence type="inferred from homology"/>
<dbReference type="PANTHER" id="PTHR22550:SF5">
    <property type="entry name" value="LEUCINE ZIPPER PROTEIN 4"/>
    <property type="match status" value="1"/>
</dbReference>
<feature type="transmembrane region" description="Helical" evidence="8">
    <location>
        <begin position="383"/>
        <end position="402"/>
    </location>
</feature>
<comment type="similarity">
    <text evidence="2 6">Belongs to the GerABKA family.</text>
</comment>
<dbReference type="InterPro" id="IPR050768">
    <property type="entry name" value="UPF0353/GerABKA_families"/>
</dbReference>
<evidence type="ECO:0000256" key="6">
    <source>
        <dbReference type="PIRNR" id="PIRNR005690"/>
    </source>
</evidence>
<keyword evidence="4 8" id="KW-1133">Transmembrane helix</keyword>
<protein>
    <submittedName>
        <fullName evidence="9">Spore germination protein</fullName>
    </submittedName>
</protein>
<gene>
    <name evidence="9" type="ORF">COI93_13065</name>
</gene>
<evidence type="ECO:0000256" key="5">
    <source>
        <dbReference type="ARBA" id="ARBA00023136"/>
    </source>
</evidence>
<dbReference type="AlphaFoldDB" id="A0A2B0M3A0"/>
<feature type="transmembrane region" description="Helical" evidence="8">
    <location>
        <begin position="414"/>
        <end position="439"/>
    </location>
</feature>
<name>A0A2B0M3A0_BACCE</name>
<evidence type="ECO:0000256" key="4">
    <source>
        <dbReference type="ARBA" id="ARBA00022989"/>
    </source>
</evidence>
<comment type="subcellular location">
    <subcellularLocation>
        <location evidence="6">Cell membrane</location>
    </subcellularLocation>
    <subcellularLocation>
        <location evidence="1">Membrane</location>
        <topology evidence="1">Multi-pass membrane protein</topology>
    </subcellularLocation>
</comment>
<dbReference type="Proteomes" id="UP000242656">
    <property type="component" value="Unassembled WGS sequence"/>
</dbReference>
<evidence type="ECO:0000256" key="8">
    <source>
        <dbReference type="SAM" id="Phobius"/>
    </source>
</evidence>
<dbReference type="InterPro" id="IPR004995">
    <property type="entry name" value="Spore_Ger"/>
</dbReference>
<evidence type="ECO:0000313" key="10">
    <source>
        <dbReference type="Proteomes" id="UP000242656"/>
    </source>
</evidence>
<dbReference type="EMBL" id="NUWN01000048">
    <property type="protein sequence ID" value="PFK40688.1"/>
    <property type="molecule type" value="Genomic_DNA"/>
</dbReference>
<dbReference type="Pfam" id="PF03323">
    <property type="entry name" value="GerA"/>
    <property type="match status" value="1"/>
</dbReference>
<sequence>MTQGKQNDKRTGNNAKHMFPSLAENINYLENKLFHSDDLKKLKLPFQNGEGTLLYIESLADPNLIHQLAVEPLLTRTELSLNEFFSTLNMKKETDLLYGIQVLLQGKSLYFHEKTKNFCIFETAISLKRDIAEPDNEGIVRGPHTGFVEDLTTNLTSIRKLIKNQNLVVKYFTLGEEMHTKVAIVYMQNLANDELVTEVKRRLQTIKTDSLMPPGYIQEFIEDTSFSPFPQQLNTERPDRTVANLMEGRVAILADGDPTALIVPVTLFAFYQSPDDYNNRWIVGSFIRLLRIASFLIAFLLPAFYIATVAFHPDVLPLELVYTIKSSLELVPFPPIIEALLLELIFELLREAGIRLPSRVGQTIGIVGGLVIGDAIVKAGLVSYTMTIVVALTAISSFLVPSNDMSSAVRILRFPLMILAALFGYVGISFGLIITFVHLCQLHSFHTPYLSSIAPMRIKDMKDAFVRLPIWSFMNRPHDPRPKKMLRQPINREDDRDD</sequence>
<dbReference type="GO" id="GO:0005886">
    <property type="term" value="C:plasma membrane"/>
    <property type="evidence" value="ECO:0007669"/>
    <property type="project" value="UniProtKB-SubCell"/>
</dbReference>
<dbReference type="RefSeq" id="WP_098491157.1">
    <property type="nucleotide sequence ID" value="NZ_NUWN01000048.1"/>
</dbReference>
<evidence type="ECO:0000313" key="9">
    <source>
        <dbReference type="EMBL" id="PFK40688.1"/>
    </source>
</evidence>
<keyword evidence="5 6" id="KW-0472">Membrane</keyword>
<organism evidence="9 10">
    <name type="scientific">Bacillus cereus</name>
    <dbReference type="NCBI Taxonomy" id="1396"/>
    <lineage>
        <taxon>Bacteria</taxon>
        <taxon>Bacillati</taxon>
        <taxon>Bacillota</taxon>
        <taxon>Bacilli</taxon>
        <taxon>Bacillales</taxon>
        <taxon>Bacillaceae</taxon>
        <taxon>Bacillus</taxon>
        <taxon>Bacillus cereus group</taxon>
    </lineage>
</organism>
<dbReference type="PANTHER" id="PTHR22550">
    <property type="entry name" value="SPORE GERMINATION PROTEIN"/>
    <property type="match status" value="1"/>
</dbReference>
<feature type="transmembrane region" description="Helical" evidence="8">
    <location>
        <begin position="289"/>
        <end position="311"/>
    </location>
</feature>
<evidence type="ECO:0000256" key="2">
    <source>
        <dbReference type="ARBA" id="ARBA00005278"/>
    </source>
</evidence>
<dbReference type="GO" id="GO:0009847">
    <property type="term" value="P:spore germination"/>
    <property type="evidence" value="ECO:0007669"/>
    <property type="project" value="UniProtKB-UniRule"/>
</dbReference>
<keyword evidence="3 8" id="KW-0812">Transmembrane</keyword>
<accession>A0A2B0M3A0</accession>
<evidence type="ECO:0000256" key="7">
    <source>
        <dbReference type="SAM" id="MobiDB-lite"/>
    </source>
</evidence>
<dbReference type="PIRSF" id="PIRSF005690">
    <property type="entry name" value="GerBA"/>
    <property type="match status" value="1"/>
</dbReference>